<name>A0A024T838_9STRA</name>
<dbReference type="GeneID" id="20092083"/>
<gene>
    <name evidence="1" type="ORF">H310_15033</name>
</gene>
<protein>
    <submittedName>
        <fullName evidence="1">Uncharacterized protein</fullName>
    </submittedName>
</protein>
<organism evidence="1">
    <name type="scientific">Aphanomyces invadans</name>
    <dbReference type="NCBI Taxonomy" id="157072"/>
    <lineage>
        <taxon>Eukaryota</taxon>
        <taxon>Sar</taxon>
        <taxon>Stramenopiles</taxon>
        <taxon>Oomycota</taxon>
        <taxon>Saprolegniomycetes</taxon>
        <taxon>Saprolegniales</taxon>
        <taxon>Verrucalvaceae</taxon>
        <taxon>Aphanomyces</taxon>
    </lineage>
</organism>
<dbReference type="EMBL" id="KI914088">
    <property type="protein sequence ID" value="ETV90133.1"/>
    <property type="molecule type" value="Genomic_DNA"/>
</dbReference>
<accession>A0A024T838</accession>
<reference evidence="1" key="1">
    <citation type="submission" date="2013-12" db="EMBL/GenBank/DDBJ databases">
        <title>The Genome Sequence of Aphanomyces invadans NJM9701.</title>
        <authorList>
            <consortium name="The Broad Institute Genomics Platform"/>
            <person name="Russ C."/>
            <person name="Tyler B."/>
            <person name="van West P."/>
            <person name="Dieguez-Uribeondo J."/>
            <person name="Young S.K."/>
            <person name="Zeng Q."/>
            <person name="Gargeya S."/>
            <person name="Fitzgerald M."/>
            <person name="Abouelleil A."/>
            <person name="Alvarado L."/>
            <person name="Chapman S.B."/>
            <person name="Gainer-Dewar J."/>
            <person name="Goldberg J."/>
            <person name="Griggs A."/>
            <person name="Gujja S."/>
            <person name="Hansen M."/>
            <person name="Howarth C."/>
            <person name="Imamovic A."/>
            <person name="Ireland A."/>
            <person name="Larimer J."/>
            <person name="McCowan C."/>
            <person name="Murphy C."/>
            <person name="Pearson M."/>
            <person name="Poon T.W."/>
            <person name="Priest M."/>
            <person name="Roberts A."/>
            <person name="Saif S."/>
            <person name="Shea T."/>
            <person name="Sykes S."/>
            <person name="Wortman J."/>
            <person name="Nusbaum C."/>
            <person name="Birren B."/>
        </authorList>
    </citation>
    <scope>NUCLEOTIDE SEQUENCE [LARGE SCALE GENOMIC DNA]</scope>
    <source>
        <strain evidence="1">NJM9701</strain>
    </source>
</reference>
<sequence length="47" mass="5728">MSCLDNKGIELFIVEALMKKRQFNRKKKYHHAAHFKKLVQDLRKKTR</sequence>
<proteinExistence type="predicted"/>
<dbReference type="VEuPathDB" id="FungiDB:H310_15033"/>
<evidence type="ECO:0000313" key="1">
    <source>
        <dbReference type="EMBL" id="ETV90133.1"/>
    </source>
</evidence>
<dbReference type="RefSeq" id="XP_008881235.1">
    <property type="nucleotide sequence ID" value="XM_008883013.1"/>
</dbReference>
<dbReference type="AlphaFoldDB" id="A0A024T838"/>